<dbReference type="InterPro" id="IPR043573">
    <property type="entry name" value="Fig4-like"/>
</dbReference>
<dbReference type="Proteomes" id="UP000825729">
    <property type="component" value="Unassembled WGS sequence"/>
</dbReference>
<evidence type="ECO:0000256" key="2">
    <source>
        <dbReference type="ARBA" id="ARBA00022801"/>
    </source>
</evidence>
<dbReference type="PROSITE" id="PS50275">
    <property type="entry name" value="SAC"/>
    <property type="match status" value="1"/>
</dbReference>
<comment type="subcellular location">
    <subcellularLocation>
        <location evidence="1">Vacuole membrane</location>
        <topology evidence="1">Peripheral membrane protein</topology>
    </subcellularLocation>
</comment>
<comment type="caution">
    <text evidence="7">The sequence shown here is derived from an EMBL/GenBank/DDBJ whole genome shotgun (WGS) entry which is preliminary data.</text>
</comment>
<feature type="domain" description="SAC" evidence="6">
    <location>
        <begin position="12"/>
        <end position="162"/>
    </location>
</feature>
<evidence type="ECO:0000259" key="6">
    <source>
        <dbReference type="PROSITE" id="PS50275"/>
    </source>
</evidence>
<dbReference type="Pfam" id="PF02383">
    <property type="entry name" value="Syja_N"/>
    <property type="match status" value="1"/>
</dbReference>
<gene>
    <name evidence="7" type="ORF">H6P81_010203</name>
</gene>
<dbReference type="PANTHER" id="PTHR45738:SF5">
    <property type="entry name" value="POLYPHOSPHOINOSITIDE PHOSPHATASE"/>
    <property type="match status" value="1"/>
</dbReference>
<reference evidence="7 8" key="1">
    <citation type="submission" date="2021-07" db="EMBL/GenBank/DDBJ databases">
        <title>The Aristolochia fimbriata genome: insights into angiosperm evolution, floral development and chemical biosynthesis.</title>
        <authorList>
            <person name="Jiao Y."/>
        </authorList>
    </citation>
    <scope>NUCLEOTIDE SEQUENCE [LARGE SCALE GENOMIC DNA]</scope>
    <source>
        <strain evidence="7">IBCAS-2021</strain>
        <tissue evidence="7">Leaf</tissue>
    </source>
</reference>
<evidence type="ECO:0000256" key="5">
    <source>
        <dbReference type="ARBA" id="ARBA00023464"/>
    </source>
</evidence>
<protein>
    <recommendedName>
        <fullName evidence="6">SAC domain-containing protein</fullName>
    </recommendedName>
</protein>
<evidence type="ECO:0000256" key="3">
    <source>
        <dbReference type="ARBA" id="ARBA00023136"/>
    </source>
</evidence>
<comment type="subunit">
    <text evidence="5">Component of the PI(3,5)P2 regulatory complex at least composed of ATG18, SAC/FIG4, FAB1 and VAC14.</text>
</comment>
<dbReference type="EMBL" id="JAINDJ010000004">
    <property type="protein sequence ID" value="KAG9450238.1"/>
    <property type="molecule type" value="Genomic_DNA"/>
</dbReference>
<dbReference type="GO" id="GO:0005774">
    <property type="term" value="C:vacuolar membrane"/>
    <property type="evidence" value="ECO:0007669"/>
    <property type="project" value="UniProtKB-SubCell"/>
</dbReference>
<evidence type="ECO:0000313" key="7">
    <source>
        <dbReference type="EMBL" id="KAG9450238.1"/>
    </source>
</evidence>
<dbReference type="GO" id="GO:0046856">
    <property type="term" value="P:phosphatidylinositol dephosphorylation"/>
    <property type="evidence" value="ECO:0007669"/>
    <property type="project" value="InterPro"/>
</dbReference>
<dbReference type="GO" id="GO:0043813">
    <property type="term" value="F:phosphatidylinositol-3,5-bisphosphate 5-phosphatase activity"/>
    <property type="evidence" value="ECO:0007669"/>
    <property type="project" value="InterPro"/>
</dbReference>
<keyword evidence="8" id="KW-1185">Reference proteome</keyword>
<evidence type="ECO:0000256" key="4">
    <source>
        <dbReference type="ARBA" id="ARBA00023337"/>
    </source>
</evidence>
<dbReference type="PANTHER" id="PTHR45738">
    <property type="entry name" value="POLYPHOSPHOINOSITIDE PHOSPHATASE"/>
    <property type="match status" value="1"/>
</dbReference>
<accession>A0AAV7ENC4</accession>
<evidence type="ECO:0000256" key="1">
    <source>
        <dbReference type="ARBA" id="ARBA00004148"/>
    </source>
</evidence>
<evidence type="ECO:0000313" key="8">
    <source>
        <dbReference type="Proteomes" id="UP000825729"/>
    </source>
</evidence>
<keyword evidence="3" id="KW-0472">Membrane</keyword>
<comment type="catalytic activity">
    <reaction evidence="4">
        <text>a 1,2-diacyl-sn-glycero-3-phospho-(1D-myo-inositol-3,5-bisphosphate) + H2O = a 1,2-diacyl-sn-glycero-3-phospho-(1D-myo-inositol-3-phosphate) + phosphate</text>
        <dbReference type="Rhea" id="RHEA:32955"/>
        <dbReference type="ChEBI" id="CHEBI:15377"/>
        <dbReference type="ChEBI" id="CHEBI:43474"/>
        <dbReference type="ChEBI" id="CHEBI:57923"/>
        <dbReference type="ChEBI" id="CHEBI:58088"/>
    </reaction>
</comment>
<sequence length="186" mass="20794">MSSENKVILATIWSVASRFSPKPDIILQRYDPTYQSTKLHFEDLARRYGNPIIVLNLIKTVEKRPREMMLRREFANAVGYLNQILSEESHLKFIHWDFHKFAKSKSANVLAVLGAVASEALDLTGFYYSGKPAVVKKKTTPLSRTSTGRDPSLGDLRATNLLISRGLEAATVIATIIHETGASFKT</sequence>
<name>A0AAV7ENC4_ARIFI</name>
<dbReference type="InterPro" id="IPR002013">
    <property type="entry name" value="SAC_dom"/>
</dbReference>
<dbReference type="AlphaFoldDB" id="A0AAV7ENC4"/>
<organism evidence="7 8">
    <name type="scientific">Aristolochia fimbriata</name>
    <name type="common">White veined hardy Dutchman's pipe vine</name>
    <dbReference type="NCBI Taxonomy" id="158543"/>
    <lineage>
        <taxon>Eukaryota</taxon>
        <taxon>Viridiplantae</taxon>
        <taxon>Streptophyta</taxon>
        <taxon>Embryophyta</taxon>
        <taxon>Tracheophyta</taxon>
        <taxon>Spermatophyta</taxon>
        <taxon>Magnoliopsida</taxon>
        <taxon>Magnoliidae</taxon>
        <taxon>Piperales</taxon>
        <taxon>Aristolochiaceae</taxon>
        <taxon>Aristolochia</taxon>
    </lineage>
</organism>
<keyword evidence="2" id="KW-0378">Hydrolase</keyword>
<proteinExistence type="predicted"/>